<name>X1A397_9ZZZZ</name>
<evidence type="ECO:0000256" key="1">
    <source>
        <dbReference type="SAM" id="Phobius"/>
    </source>
</evidence>
<feature type="transmembrane region" description="Helical" evidence="1">
    <location>
        <begin position="37"/>
        <end position="55"/>
    </location>
</feature>
<gene>
    <name evidence="2" type="ORF">S01H4_12789</name>
</gene>
<accession>X1A397</accession>
<reference evidence="2" key="1">
    <citation type="journal article" date="2014" name="Front. Microbiol.">
        <title>High frequency of phylogenetically diverse reductive dehalogenase-homologous genes in deep subseafloor sedimentary metagenomes.</title>
        <authorList>
            <person name="Kawai M."/>
            <person name="Futagami T."/>
            <person name="Toyoda A."/>
            <person name="Takaki Y."/>
            <person name="Nishi S."/>
            <person name="Hori S."/>
            <person name="Arai W."/>
            <person name="Tsubouchi T."/>
            <person name="Morono Y."/>
            <person name="Uchiyama I."/>
            <person name="Ito T."/>
            <person name="Fujiyama A."/>
            <person name="Inagaki F."/>
            <person name="Takami H."/>
        </authorList>
    </citation>
    <scope>NUCLEOTIDE SEQUENCE</scope>
    <source>
        <strain evidence="2">Expedition CK06-06</strain>
    </source>
</reference>
<dbReference type="EMBL" id="BART01005541">
    <property type="protein sequence ID" value="GAG67263.1"/>
    <property type="molecule type" value="Genomic_DNA"/>
</dbReference>
<protein>
    <submittedName>
        <fullName evidence="2">Uncharacterized protein</fullName>
    </submittedName>
</protein>
<comment type="caution">
    <text evidence="2">The sequence shown here is derived from an EMBL/GenBank/DDBJ whole genome shotgun (WGS) entry which is preliminary data.</text>
</comment>
<keyword evidence="1" id="KW-0472">Membrane</keyword>
<proteinExistence type="predicted"/>
<dbReference type="AlphaFoldDB" id="X1A397"/>
<feature type="transmembrane region" description="Helical" evidence="1">
    <location>
        <begin position="94"/>
        <end position="114"/>
    </location>
</feature>
<organism evidence="2">
    <name type="scientific">marine sediment metagenome</name>
    <dbReference type="NCBI Taxonomy" id="412755"/>
    <lineage>
        <taxon>unclassified sequences</taxon>
        <taxon>metagenomes</taxon>
        <taxon>ecological metagenomes</taxon>
    </lineage>
</organism>
<feature type="transmembrane region" description="Helical" evidence="1">
    <location>
        <begin position="61"/>
        <end position="78"/>
    </location>
</feature>
<feature type="transmembrane region" description="Helical" evidence="1">
    <location>
        <begin position="6"/>
        <end position="25"/>
    </location>
</feature>
<evidence type="ECO:0000313" key="2">
    <source>
        <dbReference type="EMBL" id="GAG67263.1"/>
    </source>
</evidence>
<keyword evidence="1" id="KW-1133">Transmembrane helix</keyword>
<keyword evidence="1" id="KW-0812">Transmembrane</keyword>
<sequence length="115" mass="13143">MNTNLSINLFIVIGLIVIGLVIVLYAQFKKKKIKPNYRLFFILGMTWVPLGVVFYKTTRNIGFLIMGVIFLIIGLINKDKWGETVVVNPQKKKLLIGLILTGLLVLITFLLKYFK</sequence>